<feature type="region of interest" description="Disordered" evidence="2">
    <location>
        <begin position="94"/>
        <end position="121"/>
    </location>
</feature>
<accession>A0A8B8EPP7</accession>
<proteinExistence type="predicted"/>
<dbReference type="Proteomes" id="UP000694844">
    <property type="component" value="Chromosome 5"/>
</dbReference>
<evidence type="ECO:0000256" key="2">
    <source>
        <dbReference type="SAM" id="MobiDB-lite"/>
    </source>
</evidence>
<protein>
    <submittedName>
        <fullName evidence="4">Uncharacterized protein LOC111135804</fullName>
    </submittedName>
</protein>
<keyword evidence="1" id="KW-0175">Coiled coil</keyword>
<keyword evidence="3" id="KW-1185">Reference proteome</keyword>
<dbReference type="AlphaFoldDB" id="A0A8B8EPP7"/>
<evidence type="ECO:0000313" key="4">
    <source>
        <dbReference type="RefSeq" id="XP_022341892.1"/>
    </source>
</evidence>
<sequence length="676" mass="77455">MSSVYDFEDEDALNCSESLKSGLGFNTDNMLGHVVDSREVDHLCVEFLGSYMDNKVTLAISDFCVSATELSKNIGDPKSTLDFCQKVKEQLKDEGKADEGALETSLTSSLGEGETENDISLDETQKQNEITENVYATETRLKFVGEFDVPLSSIKFAAEDRAIRELNPIHLAELEASFRTNLANGIRVNFPPATGIIFEEEFRNEVELIDGNHTHHVMLHMQELYPEKEELKTRKVIVYRKLSQGAISFLGLSRNDETTNSLKTSHFEELKIMRKVLYSKHGGKFSNRYQDDIYQLFNALCPGDRKEESKRKKRLQHLIRLSTMDQGCWELVVKIKDKHPSTSMFAFRDVSRLSIEQTKDIMQTVISNEISVAKMKILFKESPSPAETATLTLQRIRGTANKERKRKSNGPEPQIPLKVHTAEEGEKDRDFCAKDLIGLQDQCRNLQREIEEKRKLKGILEENVSKLNKEIEEKQNIRYTLEEEYLNLNAKLQQTSEEKRALEKDVSSLKRDVLNIKKKKSDLEEEVAALQDLSCNRPEDALNTKVLSSMPFAIPIGQTEEPNQLPAFETTNKEFVTAVVVEYTNNKLYMGVLEEDELTYCKSHIGKLNENFKMGKANTNSLVLNKKDKQKFGEDEKQFLILSFKCQIKDLRLIINDEKCQEINQKVLQYQQQKKK</sequence>
<evidence type="ECO:0000313" key="3">
    <source>
        <dbReference type="Proteomes" id="UP000694844"/>
    </source>
</evidence>
<dbReference type="GeneID" id="111135804"/>
<name>A0A8B8EPP7_CRAVI</name>
<feature type="coiled-coil region" evidence="1">
    <location>
        <begin position="436"/>
        <end position="536"/>
    </location>
</feature>
<dbReference type="OrthoDB" id="6138376at2759"/>
<organism evidence="3 4">
    <name type="scientific">Crassostrea virginica</name>
    <name type="common">Eastern oyster</name>
    <dbReference type="NCBI Taxonomy" id="6565"/>
    <lineage>
        <taxon>Eukaryota</taxon>
        <taxon>Metazoa</taxon>
        <taxon>Spiralia</taxon>
        <taxon>Lophotrochozoa</taxon>
        <taxon>Mollusca</taxon>
        <taxon>Bivalvia</taxon>
        <taxon>Autobranchia</taxon>
        <taxon>Pteriomorphia</taxon>
        <taxon>Ostreida</taxon>
        <taxon>Ostreoidea</taxon>
        <taxon>Ostreidae</taxon>
        <taxon>Crassostrea</taxon>
    </lineage>
</organism>
<dbReference type="KEGG" id="cvn:111135804"/>
<gene>
    <name evidence="4" type="primary">LOC111135804</name>
</gene>
<reference evidence="4" key="1">
    <citation type="submission" date="2025-08" db="UniProtKB">
        <authorList>
            <consortium name="RefSeq"/>
        </authorList>
    </citation>
    <scope>IDENTIFICATION</scope>
    <source>
        <tissue evidence="4">Whole sample</tissue>
    </source>
</reference>
<dbReference type="RefSeq" id="XP_022341892.1">
    <property type="nucleotide sequence ID" value="XM_022486184.1"/>
</dbReference>
<evidence type="ECO:0000256" key="1">
    <source>
        <dbReference type="SAM" id="Coils"/>
    </source>
</evidence>